<proteinExistence type="predicted"/>
<evidence type="ECO:0000313" key="4">
    <source>
        <dbReference type="Proteomes" id="UP000694620"/>
    </source>
</evidence>
<keyword evidence="2" id="KW-1133">Transmembrane helix</keyword>
<organism evidence="3 4">
    <name type="scientific">Erpetoichthys calabaricus</name>
    <name type="common">Rope fish</name>
    <name type="synonym">Calamoichthys calabaricus</name>
    <dbReference type="NCBI Taxonomy" id="27687"/>
    <lineage>
        <taxon>Eukaryota</taxon>
        <taxon>Metazoa</taxon>
        <taxon>Chordata</taxon>
        <taxon>Craniata</taxon>
        <taxon>Vertebrata</taxon>
        <taxon>Euteleostomi</taxon>
        <taxon>Actinopterygii</taxon>
        <taxon>Polypteriformes</taxon>
        <taxon>Polypteridae</taxon>
        <taxon>Erpetoichthys</taxon>
    </lineage>
</organism>
<dbReference type="PANTHER" id="PTHR28624">
    <property type="entry name" value="COILED-COIL DOMAIN-CONTAINING PROTEIN 51"/>
    <property type="match status" value="1"/>
</dbReference>
<dbReference type="Ensembl" id="ENSECRT00000032835.1">
    <property type="protein sequence ID" value="ENSECRP00000032119.1"/>
    <property type="gene ID" value="ENSECRG00000021773.1"/>
</dbReference>
<feature type="coiled-coil region" evidence="1">
    <location>
        <begin position="120"/>
        <end position="174"/>
    </location>
</feature>
<dbReference type="InterPro" id="IPR037660">
    <property type="entry name" value="CCDC51"/>
</dbReference>
<accession>A0A8C4TG51</accession>
<dbReference type="RefSeq" id="XP_028681022.1">
    <property type="nucleotide sequence ID" value="XM_028825189.2"/>
</dbReference>
<dbReference type="GeneTree" id="ENSGT00940000164287"/>
<evidence type="ECO:0000256" key="1">
    <source>
        <dbReference type="SAM" id="Coils"/>
    </source>
</evidence>
<feature type="transmembrane region" description="Helical" evidence="2">
    <location>
        <begin position="200"/>
        <end position="219"/>
    </location>
</feature>
<reference evidence="3" key="2">
    <citation type="submission" date="2025-08" db="UniProtKB">
        <authorList>
            <consortium name="Ensembl"/>
        </authorList>
    </citation>
    <scope>IDENTIFICATION</scope>
</reference>
<reference evidence="3" key="3">
    <citation type="submission" date="2025-09" db="UniProtKB">
        <authorList>
            <consortium name="Ensembl"/>
        </authorList>
    </citation>
    <scope>IDENTIFICATION</scope>
</reference>
<dbReference type="OrthoDB" id="6243211at2759"/>
<dbReference type="AlphaFoldDB" id="A0A8C4TG51"/>
<dbReference type="GeneID" id="114669064"/>
<gene>
    <name evidence="3" type="primary">ccdc51</name>
</gene>
<dbReference type="Proteomes" id="UP000694620">
    <property type="component" value="Chromosome 18"/>
</dbReference>
<keyword evidence="1" id="KW-0175">Coiled coil</keyword>
<dbReference type="RefSeq" id="XP_028681023.1">
    <property type="nucleotide sequence ID" value="XM_028825190.2"/>
</dbReference>
<name>A0A8C4TG51_ERPCA</name>
<evidence type="ECO:0000313" key="3">
    <source>
        <dbReference type="Ensembl" id="ENSECRP00000032119.1"/>
    </source>
</evidence>
<keyword evidence="2" id="KW-0472">Membrane</keyword>
<protein>
    <submittedName>
        <fullName evidence="3">Coiled-coil domain containing 51</fullName>
    </submittedName>
</protein>
<keyword evidence="2" id="KW-0812">Transmembrane</keyword>
<dbReference type="CTD" id="79714"/>
<evidence type="ECO:0000256" key="2">
    <source>
        <dbReference type="SAM" id="Phobius"/>
    </source>
</evidence>
<keyword evidence="4" id="KW-1185">Reference proteome</keyword>
<feature type="transmembrane region" description="Helical" evidence="2">
    <location>
        <begin position="382"/>
        <end position="403"/>
    </location>
</feature>
<sequence>MECRRTLVLLNCRSQFGPTLMSRLSRPGIITHLQIYCTQGPKEPVSSAAVTKSMHTLSELGKKWGRNSVRKISSSANYWWIKYEEFVGISEVRDAQAKVTEAEKQFMVARGIVREAHDSLETHLLKLREIRDRLDRVSREESRYLELATEEHRLLQEERRLRSSYENAEEAEREKFALFSASVRESHEKERSRAERTKNWSIIGSVLGGIIGVLGSTYINRVRLQELKALLLEAEKGPINLQEAISEQIAIHHSQKEELDSLISVLRNTVDQGKGTEDQELKIIKVSQGAGHSDSVIKEHLVVSKATQSLVEGIQPKILRVEQNLGKMMSELQAVKMAVQSRNIERSTLKMQDLAFMDVGDVLQGIAETEQRLSNQMQKNTLYGTVFTYAAIALTLPICYFLFKST</sequence>
<dbReference type="PANTHER" id="PTHR28624:SF1">
    <property type="entry name" value="MITOCHONDRIAL POTASSIUM CHANNEL"/>
    <property type="match status" value="1"/>
</dbReference>
<reference evidence="3" key="1">
    <citation type="submission" date="2021-06" db="EMBL/GenBank/DDBJ databases">
        <authorList>
            <consortium name="Wellcome Sanger Institute Data Sharing"/>
        </authorList>
    </citation>
    <scope>NUCLEOTIDE SEQUENCE [LARGE SCALE GENOMIC DNA]</scope>
</reference>